<sequence length="213" mass="22366">MKLTKTVWAAVMATALAATSLTAHAQSRKELVQKLVAVQQASLEATARGLAEAPARQLVAAAQPILAQAVAPEKREATGKAVDAEIKKYLDAAGPIVRASTNKVSQGAVLSGIEGKFTDDELKQLVTMLESPVLKKYQTMLPELSKNLVEQAVADARPQVDPKLQAAQENIRKILDKATDGKLSQMAAQAQAAQAAQQGGQQGGQPAAQPKGK</sequence>
<evidence type="ECO:0000313" key="3">
    <source>
        <dbReference type="EMBL" id="TBO34414.1"/>
    </source>
</evidence>
<evidence type="ECO:0008006" key="5">
    <source>
        <dbReference type="Google" id="ProtNLM"/>
    </source>
</evidence>
<dbReference type="OrthoDB" id="8902809at2"/>
<protein>
    <recommendedName>
        <fullName evidence="5">DUF2059 domain-containing protein</fullName>
    </recommendedName>
</protein>
<feature type="signal peptide" evidence="2">
    <location>
        <begin position="1"/>
        <end position="25"/>
    </location>
</feature>
<feature type="compositionally biased region" description="Low complexity" evidence="1">
    <location>
        <begin position="187"/>
        <end position="213"/>
    </location>
</feature>
<reference evidence="3 4" key="1">
    <citation type="submission" date="2019-02" db="EMBL/GenBank/DDBJ databases">
        <title>Aquabacterium sp. strain KMB7.</title>
        <authorList>
            <person name="Chen W.-M."/>
        </authorList>
    </citation>
    <scope>NUCLEOTIDE SEQUENCE [LARGE SCALE GENOMIC DNA]</scope>
    <source>
        <strain evidence="3 4">KMB7</strain>
    </source>
</reference>
<dbReference type="Proteomes" id="UP000292120">
    <property type="component" value="Unassembled WGS sequence"/>
</dbReference>
<comment type="caution">
    <text evidence="3">The sequence shown here is derived from an EMBL/GenBank/DDBJ whole genome shotgun (WGS) entry which is preliminary data.</text>
</comment>
<accession>A0A4Q9H602</accession>
<evidence type="ECO:0000256" key="1">
    <source>
        <dbReference type="SAM" id="MobiDB-lite"/>
    </source>
</evidence>
<dbReference type="AlphaFoldDB" id="A0A4Q9H602"/>
<name>A0A4Q9H602_9BURK</name>
<keyword evidence="2" id="KW-0732">Signal</keyword>
<feature type="region of interest" description="Disordered" evidence="1">
    <location>
        <begin position="182"/>
        <end position="213"/>
    </location>
</feature>
<organism evidence="3 4">
    <name type="scientific">Aquabacterium lacunae</name>
    <dbReference type="NCBI Taxonomy" id="2528630"/>
    <lineage>
        <taxon>Bacteria</taxon>
        <taxon>Pseudomonadati</taxon>
        <taxon>Pseudomonadota</taxon>
        <taxon>Betaproteobacteria</taxon>
        <taxon>Burkholderiales</taxon>
        <taxon>Aquabacterium</taxon>
    </lineage>
</organism>
<evidence type="ECO:0000313" key="4">
    <source>
        <dbReference type="Proteomes" id="UP000292120"/>
    </source>
</evidence>
<evidence type="ECO:0000256" key="2">
    <source>
        <dbReference type="SAM" id="SignalP"/>
    </source>
</evidence>
<dbReference type="EMBL" id="SIXI01000001">
    <property type="protein sequence ID" value="TBO34414.1"/>
    <property type="molecule type" value="Genomic_DNA"/>
</dbReference>
<gene>
    <name evidence="3" type="ORF">EYS42_03075</name>
</gene>
<proteinExistence type="predicted"/>
<dbReference type="RefSeq" id="WP_130966364.1">
    <property type="nucleotide sequence ID" value="NZ_SIXI01000001.1"/>
</dbReference>
<keyword evidence="4" id="KW-1185">Reference proteome</keyword>
<feature type="chain" id="PRO_5020915044" description="DUF2059 domain-containing protein" evidence="2">
    <location>
        <begin position="26"/>
        <end position="213"/>
    </location>
</feature>